<feature type="region of interest" description="Disordered" evidence="1">
    <location>
        <begin position="27"/>
        <end position="56"/>
    </location>
</feature>
<sequence>MALGFPATYLAALLGLLVVLGPPQGTAQSVSAQSKAERSDAPTRGGGGKKVGFTLEPKEGPASGGTLVTLRMAAADVPMSHARWWCAFGDKKVPAQSFFMVPSEQHGGRGSPALLCVAPAGPLRGTVPVKISLDGTRFYAGAKFYYNDKGIYRGSQGGGSSAS</sequence>
<feature type="signal peptide" evidence="2">
    <location>
        <begin position="1"/>
        <end position="27"/>
    </location>
</feature>
<reference evidence="3" key="1">
    <citation type="submission" date="2021-01" db="EMBL/GenBank/DDBJ databases">
        <authorList>
            <person name="Corre E."/>
            <person name="Pelletier E."/>
            <person name="Niang G."/>
            <person name="Scheremetjew M."/>
            <person name="Finn R."/>
            <person name="Kale V."/>
            <person name="Holt S."/>
            <person name="Cochrane G."/>
            <person name="Meng A."/>
            <person name="Brown T."/>
            <person name="Cohen L."/>
        </authorList>
    </citation>
    <scope>NUCLEOTIDE SEQUENCE</scope>
    <source>
        <strain evidence="3">SL-175</strain>
    </source>
</reference>
<dbReference type="InterPro" id="IPR013783">
    <property type="entry name" value="Ig-like_fold"/>
</dbReference>
<dbReference type="SUPFAM" id="SSF81296">
    <property type="entry name" value="E set domains"/>
    <property type="match status" value="1"/>
</dbReference>
<dbReference type="AlphaFoldDB" id="A0A7S0X8H2"/>
<evidence type="ECO:0000313" key="3">
    <source>
        <dbReference type="EMBL" id="CAD8707797.1"/>
    </source>
</evidence>
<protein>
    <submittedName>
        <fullName evidence="3">Uncharacterized protein</fullName>
    </submittedName>
</protein>
<dbReference type="Gene3D" id="2.60.40.10">
    <property type="entry name" value="Immunoglobulins"/>
    <property type="match status" value="1"/>
</dbReference>
<evidence type="ECO:0000256" key="2">
    <source>
        <dbReference type="SAM" id="SignalP"/>
    </source>
</evidence>
<proteinExistence type="predicted"/>
<feature type="chain" id="PRO_5030572695" evidence="2">
    <location>
        <begin position="28"/>
        <end position="163"/>
    </location>
</feature>
<dbReference type="InterPro" id="IPR014756">
    <property type="entry name" value="Ig_E-set"/>
</dbReference>
<accession>A0A7S0X8H2</accession>
<keyword evidence="2" id="KW-0732">Signal</keyword>
<dbReference type="EMBL" id="HBFC01017602">
    <property type="protein sequence ID" value="CAD8707797.1"/>
    <property type="molecule type" value="Transcribed_RNA"/>
</dbReference>
<gene>
    <name evidence="3" type="ORF">MANT1106_LOCUS10480</name>
</gene>
<name>A0A7S0X8H2_9CHLO</name>
<organism evidence="3">
    <name type="scientific">Mantoniella antarctica</name>
    <dbReference type="NCBI Taxonomy" id="81844"/>
    <lineage>
        <taxon>Eukaryota</taxon>
        <taxon>Viridiplantae</taxon>
        <taxon>Chlorophyta</taxon>
        <taxon>Mamiellophyceae</taxon>
        <taxon>Mamiellales</taxon>
        <taxon>Mamiellaceae</taxon>
        <taxon>Mantoniella</taxon>
    </lineage>
</organism>
<evidence type="ECO:0000256" key="1">
    <source>
        <dbReference type="SAM" id="MobiDB-lite"/>
    </source>
</evidence>